<dbReference type="Pfam" id="PF08212">
    <property type="entry name" value="Lipocalin_2"/>
    <property type="match status" value="1"/>
</dbReference>
<organism evidence="2 3">
    <name type="scientific">Sphaeroforma arctica JP610</name>
    <dbReference type="NCBI Taxonomy" id="667725"/>
    <lineage>
        <taxon>Eukaryota</taxon>
        <taxon>Ichthyosporea</taxon>
        <taxon>Ichthyophonida</taxon>
        <taxon>Sphaeroforma</taxon>
    </lineage>
</organism>
<dbReference type="InterPro" id="IPR012674">
    <property type="entry name" value="Calycin"/>
</dbReference>
<reference evidence="2 3" key="1">
    <citation type="submission" date="2011-02" db="EMBL/GenBank/DDBJ databases">
        <title>The Genome Sequence of Sphaeroforma arctica JP610.</title>
        <authorList>
            <consortium name="The Broad Institute Genome Sequencing Platform"/>
            <person name="Russ C."/>
            <person name="Cuomo C."/>
            <person name="Young S.K."/>
            <person name="Zeng Q."/>
            <person name="Gargeya S."/>
            <person name="Alvarado L."/>
            <person name="Berlin A."/>
            <person name="Chapman S.B."/>
            <person name="Chen Z."/>
            <person name="Freedman E."/>
            <person name="Gellesch M."/>
            <person name="Goldberg J."/>
            <person name="Griggs A."/>
            <person name="Gujja S."/>
            <person name="Heilman E."/>
            <person name="Heiman D."/>
            <person name="Howarth C."/>
            <person name="Mehta T."/>
            <person name="Neiman D."/>
            <person name="Pearson M."/>
            <person name="Roberts A."/>
            <person name="Saif S."/>
            <person name="Shea T."/>
            <person name="Shenoy N."/>
            <person name="Sisk P."/>
            <person name="Stolte C."/>
            <person name="Sykes S."/>
            <person name="White J."/>
            <person name="Yandava C."/>
            <person name="Burger G."/>
            <person name="Gray M.W."/>
            <person name="Holland P.W.H."/>
            <person name="King N."/>
            <person name="Lang F.B.F."/>
            <person name="Roger A.J."/>
            <person name="Ruiz-Trillo I."/>
            <person name="Haas B."/>
            <person name="Nusbaum C."/>
            <person name="Birren B."/>
        </authorList>
    </citation>
    <scope>NUCLEOTIDE SEQUENCE [LARGE SCALE GENOMIC DNA]</scope>
    <source>
        <strain evidence="2 3">JP610</strain>
    </source>
</reference>
<protein>
    <recommendedName>
        <fullName evidence="1">Lipocalin/cytosolic fatty-acid binding domain-containing protein</fullName>
    </recommendedName>
</protein>
<feature type="domain" description="Lipocalin/cytosolic fatty-acid binding" evidence="1">
    <location>
        <begin position="35"/>
        <end position="157"/>
    </location>
</feature>
<dbReference type="InterPro" id="IPR000566">
    <property type="entry name" value="Lipocln_cytosolic_FA-bd_dom"/>
</dbReference>
<sequence length="166" mass="19460">MGFLDFIGVSFSERPKTVDNFDVDRFMVDHRVLYATLTPKDKNAHNPMECYTKDVSGTIHLTYKFNEESFDGPEKVMRGKAWPTDISSFWKLQFVWPFKADYLVTYQSDDKNLTVVTVPSKDYVWLMSKNGYEKELEVKKALNWLTVNGYPMDDVKKLPRNDMVYI</sequence>
<dbReference type="RefSeq" id="XP_014147745.1">
    <property type="nucleotide sequence ID" value="XM_014292270.1"/>
</dbReference>
<dbReference type="OrthoDB" id="565904at2759"/>
<dbReference type="GeneID" id="25914103"/>
<accession>A0A0L0FCQ0</accession>
<dbReference type="Gene3D" id="2.40.128.20">
    <property type="match status" value="1"/>
</dbReference>
<evidence type="ECO:0000259" key="1">
    <source>
        <dbReference type="Pfam" id="PF08212"/>
    </source>
</evidence>
<keyword evidence="3" id="KW-1185">Reference proteome</keyword>
<dbReference type="AlphaFoldDB" id="A0A0L0FCQ0"/>
<proteinExistence type="predicted"/>
<evidence type="ECO:0000313" key="2">
    <source>
        <dbReference type="EMBL" id="KNC73843.1"/>
    </source>
</evidence>
<dbReference type="SUPFAM" id="SSF50814">
    <property type="entry name" value="Lipocalins"/>
    <property type="match status" value="1"/>
</dbReference>
<evidence type="ECO:0000313" key="3">
    <source>
        <dbReference type="Proteomes" id="UP000054560"/>
    </source>
</evidence>
<name>A0A0L0FCQ0_9EUKA</name>
<dbReference type="Proteomes" id="UP000054560">
    <property type="component" value="Unassembled WGS sequence"/>
</dbReference>
<dbReference type="EMBL" id="KQ245081">
    <property type="protein sequence ID" value="KNC73843.1"/>
    <property type="molecule type" value="Genomic_DNA"/>
</dbReference>
<gene>
    <name evidence="2" type="ORF">SARC_13599</name>
</gene>